<dbReference type="Gene3D" id="3.40.50.1820">
    <property type="entry name" value="alpha/beta hydrolase"/>
    <property type="match status" value="1"/>
</dbReference>
<evidence type="ECO:0000259" key="1">
    <source>
        <dbReference type="Pfam" id="PF12697"/>
    </source>
</evidence>
<dbReference type="InterPro" id="IPR000073">
    <property type="entry name" value="AB_hydrolase_1"/>
</dbReference>
<gene>
    <name evidence="2" type="ORF">LCGC14_1777790</name>
</gene>
<name>A0A0F9JVZ2_9ZZZZ</name>
<dbReference type="AlphaFoldDB" id="A0A0F9JVZ2"/>
<comment type="caution">
    <text evidence="2">The sequence shown here is derived from an EMBL/GenBank/DDBJ whole genome shotgun (WGS) entry which is preliminary data.</text>
</comment>
<accession>A0A0F9JVZ2</accession>
<evidence type="ECO:0000313" key="2">
    <source>
        <dbReference type="EMBL" id="KKM03103.1"/>
    </source>
</evidence>
<protein>
    <recommendedName>
        <fullName evidence="1">AB hydrolase-1 domain-containing protein</fullName>
    </recommendedName>
</protein>
<feature type="domain" description="AB hydrolase-1" evidence="1">
    <location>
        <begin position="4"/>
        <end position="116"/>
    </location>
</feature>
<sequence length="155" mass="16881">MLDVVLVPGLTASTWTLGSLRHRLESEGFACHWPGFDVQTAIHGELDLLARTVRELGSCALVGHSWGGLQAVTLALADNPHVCGVIGLGTPLLGKVNPRAPYYEARSLTDRWLPLAGPLEIRKFFTLHSLLPFDSAVQDFVVEKLRAIRDSASSR</sequence>
<organism evidence="2">
    <name type="scientific">marine sediment metagenome</name>
    <dbReference type="NCBI Taxonomy" id="412755"/>
    <lineage>
        <taxon>unclassified sequences</taxon>
        <taxon>metagenomes</taxon>
        <taxon>ecological metagenomes</taxon>
    </lineage>
</organism>
<proteinExistence type="predicted"/>
<reference evidence="2" key="1">
    <citation type="journal article" date="2015" name="Nature">
        <title>Complex archaea that bridge the gap between prokaryotes and eukaryotes.</title>
        <authorList>
            <person name="Spang A."/>
            <person name="Saw J.H."/>
            <person name="Jorgensen S.L."/>
            <person name="Zaremba-Niedzwiedzka K."/>
            <person name="Martijn J."/>
            <person name="Lind A.E."/>
            <person name="van Eijk R."/>
            <person name="Schleper C."/>
            <person name="Guy L."/>
            <person name="Ettema T.J."/>
        </authorList>
    </citation>
    <scope>NUCLEOTIDE SEQUENCE</scope>
</reference>
<dbReference type="EMBL" id="LAZR01016764">
    <property type="protein sequence ID" value="KKM03103.1"/>
    <property type="molecule type" value="Genomic_DNA"/>
</dbReference>
<dbReference type="SUPFAM" id="SSF53474">
    <property type="entry name" value="alpha/beta-Hydrolases"/>
    <property type="match status" value="1"/>
</dbReference>
<dbReference type="InterPro" id="IPR029058">
    <property type="entry name" value="AB_hydrolase_fold"/>
</dbReference>
<dbReference type="Pfam" id="PF12697">
    <property type="entry name" value="Abhydrolase_6"/>
    <property type="match status" value="1"/>
</dbReference>